<feature type="region of interest" description="Disordered" evidence="1">
    <location>
        <begin position="121"/>
        <end position="236"/>
    </location>
</feature>
<name>A0AAW1WV25_RUBAR</name>
<dbReference type="Proteomes" id="UP001457282">
    <property type="component" value="Unassembled WGS sequence"/>
</dbReference>
<evidence type="ECO:0000313" key="2">
    <source>
        <dbReference type="EMBL" id="KAK9928152.1"/>
    </source>
</evidence>
<accession>A0AAW1WV25</accession>
<feature type="region of interest" description="Disordered" evidence="1">
    <location>
        <begin position="252"/>
        <end position="272"/>
    </location>
</feature>
<protein>
    <submittedName>
        <fullName evidence="2">Uncharacterized protein</fullName>
    </submittedName>
</protein>
<evidence type="ECO:0000256" key="1">
    <source>
        <dbReference type="SAM" id="MobiDB-lite"/>
    </source>
</evidence>
<evidence type="ECO:0000313" key="3">
    <source>
        <dbReference type="Proteomes" id="UP001457282"/>
    </source>
</evidence>
<keyword evidence="3" id="KW-1185">Reference proteome</keyword>
<dbReference type="AlphaFoldDB" id="A0AAW1WV25"/>
<comment type="caution">
    <text evidence="2">The sequence shown here is derived from an EMBL/GenBank/DDBJ whole genome shotgun (WGS) entry which is preliminary data.</text>
</comment>
<feature type="compositionally biased region" description="Low complexity" evidence="1">
    <location>
        <begin position="194"/>
        <end position="211"/>
    </location>
</feature>
<organism evidence="2 3">
    <name type="scientific">Rubus argutus</name>
    <name type="common">Southern blackberry</name>
    <dbReference type="NCBI Taxonomy" id="59490"/>
    <lineage>
        <taxon>Eukaryota</taxon>
        <taxon>Viridiplantae</taxon>
        <taxon>Streptophyta</taxon>
        <taxon>Embryophyta</taxon>
        <taxon>Tracheophyta</taxon>
        <taxon>Spermatophyta</taxon>
        <taxon>Magnoliopsida</taxon>
        <taxon>eudicotyledons</taxon>
        <taxon>Gunneridae</taxon>
        <taxon>Pentapetalae</taxon>
        <taxon>rosids</taxon>
        <taxon>fabids</taxon>
        <taxon>Rosales</taxon>
        <taxon>Rosaceae</taxon>
        <taxon>Rosoideae</taxon>
        <taxon>Rosoideae incertae sedis</taxon>
        <taxon>Rubus</taxon>
    </lineage>
</organism>
<gene>
    <name evidence="2" type="ORF">M0R45_025298</name>
</gene>
<sequence length="272" mass="28458">MPNNPDPLILLKPLHSSIKLNLLLVSIALCPIMEAAILTMATGSTIAVEEDATMLDPHIINLRCCLLPNMAATIPHPGLHDLPTLQVSPHNNSDSIEFTQIITPVPPAPLQALLPSPLIQSSPSLISPQNRQTSSAPAHSASPSSTRAPAPIITYRRRPQPASIPGHPIVLPAPALPPPSADTTAVPLQPPSSVPFCSSSASPPSPDTSLPAIPEPENPAPTNLPSVIPGPASPPAIPPLIHSMKTRLRDGITKPKNRQDGTVSFASVAHRV</sequence>
<proteinExistence type="predicted"/>
<feature type="compositionally biased region" description="Low complexity" evidence="1">
    <location>
        <begin position="121"/>
        <end position="151"/>
    </location>
</feature>
<dbReference type="EMBL" id="JBEDUW010000005">
    <property type="protein sequence ID" value="KAK9928152.1"/>
    <property type="molecule type" value="Genomic_DNA"/>
</dbReference>
<reference evidence="2 3" key="1">
    <citation type="journal article" date="2023" name="G3 (Bethesda)">
        <title>A chromosome-length genome assembly and annotation of blackberry (Rubus argutus, cv. 'Hillquist').</title>
        <authorList>
            <person name="Bruna T."/>
            <person name="Aryal R."/>
            <person name="Dudchenko O."/>
            <person name="Sargent D.J."/>
            <person name="Mead D."/>
            <person name="Buti M."/>
            <person name="Cavallini A."/>
            <person name="Hytonen T."/>
            <person name="Andres J."/>
            <person name="Pham M."/>
            <person name="Weisz D."/>
            <person name="Mascagni F."/>
            <person name="Usai G."/>
            <person name="Natali L."/>
            <person name="Bassil N."/>
            <person name="Fernandez G.E."/>
            <person name="Lomsadze A."/>
            <person name="Armour M."/>
            <person name="Olukolu B."/>
            <person name="Poorten T."/>
            <person name="Britton C."/>
            <person name="Davik J."/>
            <person name="Ashrafi H."/>
            <person name="Aiden E.L."/>
            <person name="Borodovsky M."/>
            <person name="Worthington M."/>
        </authorList>
    </citation>
    <scope>NUCLEOTIDE SEQUENCE [LARGE SCALE GENOMIC DNA]</scope>
    <source>
        <strain evidence="2">PI 553951</strain>
    </source>
</reference>